<gene>
    <name evidence="1" type="ORF">C0Q70_17680</name>
</gene>
<dbReference type="AlphaFoldDB" id="A0A2T7NL23"/>
<protein>
    <submittedName>
        <fullName evidence="1">Uncharacterized protein</fullName>
    </submittedName>
</protein>
<evidence type="ECO:0000313" key="1">
    <source>
        <dbReference type="EMBL" id="PVD21877.1"/>
    </source>
</evidence>
<organism evidence="1 2">
    <name type="scientific">Pomacea canaliculata</name>
    <name type="common">Golden apple snail</name>
    <dbReference type="NCBI Taxonomy" id="400727"/>
    <lineage>
        <taxon>Eukaryota</taxon>
        <taxon>Metazoa</taxon>
        <taxon>Spiralia</taxon>
        <taxon>Lophotrochozoa</taxon>
        <taxon>Mollusca</taxon>
        <taxon>Gastropoda</taxon>
        <taxon>Caenogastropoda</taxon>
        <taxon>Architaenioglossa</taxon>
        <taxon>Ampullarioidea</taxon>
        <taxon>Ampullariidae</taxon>
        <taxon>Pomacea</taxon>
    </lineage>
</organism>
<name>A0A2T7NL23_POMCA</name>
<keyword evidence="2" id="KW-1185">Reference proteome</keyword>
<sequence length="70" mass="7824">MFSKHFSMLLPSLMSLEQQMLETSLSSWSAVCGFTALPTQTLYGVSYPFLTAKEARIHGYRTSRLSDSSV</sequence>
<comment type="caution">
    <text evidence="1">The sequence shown here is derived from an EMBL/GenBank/DDBJ whole genome shotgun (WGS) entry which is preliminary data.</text>
</comment>
<reference evidence="1 2" key="1">
    <citation type="submission" date="2018-04" db="EMBL/GenBank/DDBJ databases">
        <title>The genome of golden apple snail Pomacea canaliculata provides insight into stress tolerance and invasive adaptation.</title>
        <authorList>
            <person name="Liu C."/>
            <person name="Liu B."/>
            <person name="Ren Y."/>
            <person name="Zhang Y."/>
            <person name="Wang H."/>
            <person name="Li S."/>
            <person name="Jiang F."/>
            <person name="Yin L."/>
            <person name="Zhang G."/>
            <person name="Qian W."/>
            <person name="Fan W."/>
        </authorList>
    </citation>
    <scope>NUCLEOTIDE SEQUENCE [LARGE SCALE GENOMIC DNA]</scope>
    <source>
        <strain evidence="1">SZHN2017</strain>
        <tissue evidence="1">Muscle</tissue>
    </source>
</reference>
<accession>A0A2T7NL23</accession>
<dbReference type="EMBL" id="PZQS01000011">
    <property type="protein sequence ID" value="PVD21877.1"/>
    <property type="molecule type" value="Genomic_DNA"/>
</dbReference>
<dbReference type="Proteomes" id="UP000245119">
    <property type="component" value="Linkage Group LG11"/>
</dbReference>
<evidence type="ECO:0000313" key="2">
    <source>
        <dbReference type="Proteomes" id="UP000245119"/>
    </source>
</evidence>
<proteinExistence type="predicted"/>